<accession>A0ABX2H3A4</accession>
<dbReference type="Proteomes" id="UP001644719">
    <property type="component" value="Unassembled WGS sequence"/>
</dbReference>
<dbReference type="PIRSF" id="PIRSF018637">
    <property type="entry name" value="TrmK"/>
    <property type="match status" value="1"/>
</dbReference>
<dbReference type="InterPro" id="IPR006901">
    <property type="entry name" value="TrmK"/>
</dbReference>
<sequence length="265" mass="29767">MQLSLRLSAIADLVTEGNRLVDVGCDHGYLPVYLIQQKKIPSAIAMDVRKGPLSRAQEHIRQYGLEEYIQTRLSDGLEGLKAGEGDTLVIAGMGGPLMERILTDGRSVRNSFSELILQPQSDIPHFRRFIQSEGWEITEEKMVEEDGKFYPMMRVVPGACLKPNVDSFTKNTSVKAASSEKLHADEWAEMPENPAAYTLEEAFGKYLLQERNPVLFRYLQRESRIRSQILEQLETAPKAEAVTARILEVKEEAQLIAAALAKYEG</sequence>
<reference evidence="1 2" key="1">
    <citation type="journal article" date="2020" name="Cell Host Microbe">
        <title>Functional and Genomic Variation between Human-Derived Isolates of Lachnospiraceae Reveals Inter- and Intra-Species Diversity.</title>
        <authorList>
            <person name="Sorbara M.T."/>
            <person name="Littmann E.R."/>
            <person name="Fontana E."/>
            <person name="Moody T.U."/>
            <person name="Kohout C.E."/>
            <person name="Gjonbalaj M."/>
            <person name="Eaton V."/>
            <person name="Seok R."/>
            <person name="Leiner I.M."/>
            <person name="Pamer E.G."/>
        </authorList>
    </citation>
    <scope>NUCLEOTIDE SEQUENCE [LARGE SCALE GENOMIC DNA]</scope>
    <source>
        <strain evidence="1 2">MSK.17.74</strain>
    </source>
</reference>
<organism evidence="1 2">
    <name type="scientific">Blautia faecis</name>
    <dbReference type="NCBI Taxonomy" id="871665"/>
    <lineage>
        <taxon>Bacteria</taxon>
        <taxon>Bacillati</taxon>
        <taxon>Bacillota</taxon>
        <taxon>Clostridia</taxon>
        <taxon>Lachnospirales</taxon>
        <taxon>Lachnospiraceae</taxon>
        <taxon>Blautia</taxon>
    </lineage>
</organism>
<protein>
    <submittedName>
        <fullName evidence="1">SAM-dependent methyltransferase</fullName>
    </submittedName>
</protein>
<evidence type="ECO:0000313" key="1">
    <source>
        <dbReference type="EMBL" id="NSG84588.1"/>
    </source>
</evidence>
<dbReference type="PANTHER" id="PTHR38451:SF1">
    <property type="entry name" value="TRNA (ADENINE(22)-N(1))-METHYLTRANSFERASE"/>
    <property type="match status" value="1"/>
</dbReference>
<keyword evidence="2" id="KW-1185">Reference proteome</keyword>
<name>A0ABX2H3A4_9FIRM</name>
<comment type="caution">
    <text evidence="1">The sequence shown here is derived from an EMBL/GenBank/DDBJ whole genome shotgun (WGS) entry which is preliminary data.</text>
</comment>
<dbReference type="InterPro" id="IPR029063">
    <property type="entry name" value="SAM-dependent_MTases_sf"/>
</dbReference>
<keyword evidence="1" id="KW-0808">Transferase</keyword>
<dbReference type="EMBL" id="JAAITS010000007">
    <property type="protein sequence ID" value="NSG84588.1"/>
    <property type="molecule type" value="Genomic_DNA"/>
</dbReference>
<dbReference type="SUPFAM" id="SSF53335">
    <property type="entry name" value="S-adenosyl-L-methionine-dependent methyltransferases"/>
    <property type="match status" value="1"/>
</dbReference>
<dbReference type="Gene3D" id="3.40.50.150">
    <property type="entry name" value="Vaccinia Virus protein VP39"/>
    <property type="match status" value="1"/>
</dbReference>
<gene>
    <name evidence="1" type="ORF">G5B17_03870</name>
</gene>
<dbReference type="GO" id="GO:0008168">
    <property type="term" value="F:methyltransferase activity"/>
    <property type="evidence" value="ECO:0007669"/>
    <property type="project" value="UniProtKB-KW"/>
</dbReference>
<dbReference type="PANTHER" id="PTHR38451">
    <property type="entry name" value="TRNA (ADENINE(22)-N(1))-METHYLTRANSFERASE"/>
    <property type="match status" value="1"/>
</dbReference>
<dbReference type="Pfam" id="PF12847">
    <property type="entry name" value="Methyltransf_18"/>
    <property type="match status" value="1"/>
</dbReference>
<dbReference type="RefSeq" id="WP_173769374.1">
    <property type="nucleotide sequence ID" value="NZ_JAAITS010000007.1"/>
</dbReference>
<evidence type="ECO:0000313" key="2">
    <source>
        <dbReference type="Proteomes" id="UP001644719"/>
    </source>
</evidence>
<proteinExistence type="predicted"/>
<keyword evidence="1" id="KW-0489">Methyltransferase</keyword>
<dbReference type="GO" id="GO:0032259">
    <property type="term" value="P:methylation"/>
    <property type="evidence" value="ECO:0007669"/>
    <property type="project" value="UniProtKB-KW"/>
</dbReference>
<dbReference type="Gene3D" id="1.10.287.1890">
    <property type="match status" value="1"/>
</dbReference>